<dbReference type="GO" id="GO:0010073">
    <property type="term" value="P:meristem maintenance"/>
    <property type="evidence" value="ECO:0007669"/>
    <property type="project" value="InterPro"/>
</dbReference>
<dbReference type="Gramene" id="TuG1812S0000249900.01.T01">
    <property type="protein sequence ID" value="TuG1812S0000249900.01.T01"/>
    <property type="gene ID" value="TuG1812S0000249900.01"/>
</dbReference>
<dbReference type="AlphaFoldDB" id="A0A8R7RBM2"/>
<dbReference type="EnsemblPlants" id="TuG1812S0000249900.01.T01">
    <property type="protein sequence ID" value="TuG1812S0000249900.01.T01"/>
    <property type="gene ID" value="TuG1812S0000249900.01"/>
</dbReference>
<dbReference type="InterPro" id="IPR044824">
    <property type="entry name" value="MAIN-like"/>
</dbReference>
<accession>A0A8R7RBM2</accession>
<protein>
    <recommendedName>
        <fullName evidence="1">Aminotransferase-like plant mobile domain-containing protein</fullName>
    </recommendedName>
</protein>
<proteinExistence type="predicted"/>
<keyword evidence="3" id="KW-1185">Reference proteome</keyword>
<dbReference type="PANTHER" id="PTHR46033">
    <property type="entry name" value="PROTEIN MAIN-LIKE 2"/>
    <property type="match status" value="1"/>
</dbReference>
<name>A0A8R7RBM2_TRIUA</name>
<dbReference type="PANTHER" id="PTHR46033:SF8">
    <property type="entry name" value="PROTEIN MAINTENANCE OF MERISTEMS-LIKE"/>
    <property type="match status" value="1"/>
</dbReference>
<evidence type="ECO:0000313" key="2">
    <source>
        <dbReference type="EnsemblPlants" id="TuG1812S0000249900.01.T01"/>
    </source>
</evidence>
<organism evidence="2 3">
    <name type="scientific">Triticum urartu</name>
    <name type="common">Red wild einkorn</name>
    <name type="synonym">Crithodium urartu</name>
    <dbReference type="NCBI Taxonomy" id="4572"/>
    <lineage>
        <taxon>Eukaryota</taxon>
        <taxon>Viridiplantae</taxon>
        <taxon>Streptophyta</taxon>
        <taxon>Embryophyta</taxon>
        <taxon>Tracheophyta</taxon>
        <taxon>Spermatophyta</taxon>
        <taxon>Magnoliopsida</taxon>
        <taxon>Liliopsida</taxon>
        <taxon>Poales</taxon>
        <taxon>Poaceae</taxon>
        <taxon>BOP clade</taxon>
        <taxon>Pooideae</taxon>
        <taxon>Triticodae</taxon>
        <taxon>Triticeae</taxon>
        <taxon>Triticinae</taxon>
        <taxon>Triticum</taxon>
    </lineage>
</organism>
<reference evidence="2" key="2">
    <citation type="submission" date="2022-06" db="UniProtKB">
        <authorList>
            <consortium name="EnsemblPlants"/>
        </authorList>
    </citation>
    <scope>IDENTIFICATION</scope>
</reference>
<dbReference type="InterPro" id="IPR019557">
    <property type="entry name" value="AminoTfrase-like_pln_mobile"/>
</dbReference>
<sequence length="225" mass="25861">MTVTLEDWSMITAMSIEGQALIGRVERTNWQQRVTTLIDDCPDAKGNRTSSVPLTWLSEHRKTCPEGADEATVEWYARAYLWYLLMEVVFPDSSGNSANWLYLFFLADWDAGYGWGTASLTYLYRSLDDATQRTGDKSNMGGFVWALSIWMWERLPVGRSEKMPRRPWGAYGEDGDTTRHPTIAYEWDVVKLYTGLNKTSYKTYTNELDALTHTQVYELAHHLSL</sequence>
<dbReference type="Proteomes" id="UP000015106">
    <property type="component" value="Unassembled WGS sequence"/>
</dbReference>
<feature type="domain" description="Aminotransferase-like plant mobile" evidence="1">
    <location>
        <begin position="1"/>
        <end position="216"/>
    </location>
</feature>
<dbReference type="Pfam" id="PF10536">
    <property type="entry name" value="PMD"/>
    <property type="match status" value="1"/>
</dbReference>
<reference evidence="3" key="1">
    <citation type="journal article" date="2013" name="Nature">
        <title>Draft genome of the wheat A-genome progenitor Triticum urartu.</title>
        <authorList>
            <person name="Ling H.Q."/>
            <person name="Zhao S."/>
            <person name="Liu D."/>
            <person name="Wang J."/>
            <person name="Sun H."/>
            <person name="Zhang C."/>
            <person name="Fan H."/>
            <person name="Li D."/>
            <person name="Dong L."/>
            <person name="Tao Y."/>
            <person name="Gao C."/>
            <person name="Wu H."/>
            <person name="Li Y."/>
            <person name="Cui Y."/>
            <person name="Guo X."/>
            <person name="Zheng S."/>
            <person name="Wang B."/>
            <person name="Yu K."/>
            <person name="Liang Q."/>
            <person name="Yang W."/>
            <person name="Lou X."/>
            <person name="Chen J."/>
            <person name="Feng M."/>
            <person name="Jian J."/>
            <person name="Zhang X."/>
            <person name="Luo G."/>
            <person name="Jiang Y."/>
            <person name="Liu J."/>
            <person name="Wang Z."/>
            <person name="Sha Y."/>
            <person name="Zhang B."/>
            <person name="Wu H."/>
            <person name="Tang D."/>
            <person name="Shen Q."/>
            <person name="Xue P."/>
            <person name="Zou S."/>
            <person name="Wang X."/>
            <person name="Liu X."/>
            <person name="Wang F."/>
            <person name="Yang Y."/>
            <person name="An X."/>
            <person name="Dong Z."/>
            <person name="Zhang K."/>
            <person name="Zhang X."/>
            <person name="Luo M.C."/>
            <person name="Dvorak J."/>
            <person name="Tong Y."/>
            <person name="Wang J."/>
            <person name="Yang H."/>
            <person name="Li Z."/>
            <person name="Wang D."/>
            <person name="Zhang A."/>
            <person name="Wang J."/>
        </authorList>
    </citation>
    <scope>NUCLEOTIDE SEQUENCE</scope>
    <source>
        <strain evidence="3">cv. G1812</strain>
    </source>
</reference>
<evidence type="ECO:0000259" key="1">
    <source>
        <dbReference type="Pfam" id="PF10536"/>
    </source>
</evidence>
<evidence type="ECO:0000313" key="3">
    <source>
        <dbReference type="Proteomes" id="UP000015106"/>
    </source>
</evidence>